<evidence type="ECO:0000313" key="2">
    <source>
        <dbReference type="Proteomes" id="UP001230207"/>
    </source>
</evidence>
<dbReference type="RefSeq" id="WP_307226863.1">
    <property type="nucleotide sequence ID" value="NZ_JAUSVF010000001.1"/>
</dbReference>
<organism evidence="1 2">
    <name type="scientific">Pararhizobium capsulatum DSM 1112</name>
    <dbReference type="NCBI Taxonomy" id="1121113"/>
    <lineage>
        <taxon>Bacteria</taxon>
        <taxon>Pseudomonadati</taxon>
        <taxon>Pseudomonadota</taxon>
        <taxon>Alphaproteobacteria</taxon>
        <taxon>Hyphomicrobiales</taxon>
        <taxon>Rhizobiaceae</taxon>
        <taxon>Rhizobium/Agrobacterium group</taxon>
        <taxon>Pararhizobium</taxon>
    </lineage>
</organism>
<reference evidence="1 2" key="1">
    <citation type="submission" date="2023-07" db="EMBL/GenBank/DDBJ databases">
        <title>Genomic Encyclopedia of Type Strains, Phase IV (KMG-IV): sequencing the most valuable type-strain genomes for metagenomic binning, comparative biology and taxonomic classification.</title>
        <authorList>
            <person name="Goeker M."/>
        </authorList>
    </citation>
    <scope>NUCLEOTIDE SEQUENCE [LARGE SCALE GENOMIC DNA]</scope>
    <source>
        <strain evidence="1 2">DSM 1112</strain>
    </source>
</reference>
<dbReference type="EMBL" id="JAUSVF010000001">
    <property type="protein sequence ID" value="MDQ0318637.1"/>
    <property type="molecule type" value="Genomic_DNA"/>
</dbReference>
<comment type="caution">
    <text evidence="1">The sequence shown here is derived from an EMBL/GenBank/DDBJ whole genome shotgun (WGS) entry which is preliminary data.</text>
</comment>
<sequence>MSGGQSAHPGADFSALLERYNALPEDDLEARLALIANDLPGGGTVGLVAAQQENYPLVERCRAAIGTMFDNPVNGRKTGIECELGLVPAIPLDPRWALLLSSSVLTPDDIREVMATVKAKGGGEFSVPLLFHRQRSGSCAGVHTEGVVVPDKKEDGEPISLSILLVPDETGQKVAADILREVTGCDRLVPWNRPTISPGHLRPLPTTRSSGLPICSPLSAENTGSRPWQNYMRPTKAATAVSSPISGWIA</sequence>
<dbReference type="Proteomes" id="UP001230207">
    <property type="component" value="Unassembled WGS sequence"/>
</dbReference>
<name>A0ABU0BP24_9HYPH</name>
<keyword evidence="2" id="KW-1185">Reference proteome</keyword>
<accession>A0ABU0BP24</accession>
<gene>
    <name evidence="1" type="ORF">QO002_000775</name>
</gene>
<protein>
    <submittedName>
        <fullName evidence="1">Uncharacterized protein</fullName>
    </submittedName>
</protein>
<proteinExistence type="predicted"/>
<evidence type="ECO:0000313" key="1">
    <source>
        <dbReference type="EMBL" id="MDQ0318637.1"/>
    </source>
</evidence>